<proteinExistence type="predicted"/>
<evidence type="ECO:0000313" key="2">
    <source>
        <dbReference type="Proteomes" id="UP000031643"/>
    </source>
</evidence>
<dbReference type="EMBL" id="AP014648">
    <property type="protein sequence ID" value="BAQ16909.1"/>
    <property type="molecule type" value="Genomic_DNA"/>
</dbReference>
<accession>A0A0A8K4K2</accession>
<dbReference type="InterPro" id="IPR056209">
    <property type="entry name" value="SU10_adaptor"/>
</dbReference>
<dbReference type="OrthoDB" id="7366738at2"/>
<dbReference type="HOGENOM" id="CLU_114914_0_0_5"/>
<dbReference type="Pfam" id="PF24175">
    <property type="entry name" value="SU10_adaptor"/>
    <property type="match status" value="1"/>
</dbReference>
<reference evidence="1 2" key="1">
    <citation type="submission" date="2014-09" db="EMBL/GenBank/DDBJ databases">
        <title>Genome sequencing of Methyloceanibacter caenitepidi Gela4.</title>
        <authorList>
            <person name="Takeuchi M."/>
            <person name="Susumu S."/>
            <person name="Kamagata Y."/>
            <person name="Oshima K."/>
            <person name="Hattori M."/>
            <person name="Iwasaki W."/>
        </authorList>
    </citation>
    <scope>NUCLEOTIDE SEQUENCE [LARGE SCALE GENOMIC DNA]</scope>
    <source>
        <strain evidence="1 2">Gela4</strain>
    </source>
</reference>
<dbReference type="KEGG" id="mcg:GL4_1453"/>
<dbReference type="STRING" id="1384459.GL4_1453"/>
<dbReference type="RefSeq" id="WP_052464211.1">
    <property type="nucleotide sequence ID" value="NZ_AP014648.1"/>
</dbReference>
<evidence type="ECO:0000313" key="1">
    <source>
        <dbReference type="EMBL" id="BAQ16909.1"/>
    </source>
</evidence>
<protein>
    <submittedName>
        <fullName evidence="1">Constituent protein</fullName>
    </submittedName>
</protein>
<gene>
    <name evidence="1" type="ORF">GL4_1453</name>
</gene>
<keyword evidence="2" id="KW-1185">Reference proteome</keyword>
<name>A0A0A8K4K2_9HYPH</name>
<sequence length="207" mass="23702">MAIGTYDELKNKIESTLDRDDLVDDIPDFILLAEEDHADRIRIREMLARSQATLNDETGRYIAVPPRFVEMETLRLLTTPRITKVKYCNLATMDELRQETPGRPSRFTVHEEVEFDRPPDTEYTAEMIFYASPTPLSEENQSNVLLVRSPGAYLYGSLLHAAPFLDNDERIPTWRDFYEGIVDRLNMATQRARHSGPLLSRVAGATP</sequence>
<dbReference type="AlphaFoldDB" id="A0A0A8K4K2"/>
<dbReference type="Proteomes" id="UP000031643">
    <property type="component" value="Chromosome"/>
</dbReference>
<organism evidence="1 2">
    <name type="scientific">Methyloceanibacter caenitepidi</name>
    <dbReference type="NCBI Taxonomy" id="1384459"/>
    <lineage>
        <taxon>Bacteria</taxon>
        <taxon>Pseudomonadati</taxon>
        <taxon>Pseudomonadota</taxon>
        <taxon>Alphaproteobacteria</taxon>
        <taxon>Hyphomicrobiales</taxon>
        <taxon>Hyphomicrobiaceae</taxon>
        <taxon>Methyloceanibacter</taxon>
    </lineage>
</organism>